<dbReference type="RefSeq" id="WP_001042532.1">
    <property type="nucleotide sequence ID" value="NZ_CP129109.1"/>
</dbReference>
<dbReference type="EMBL" id="AAKUZR010000004">
    <property type="protein sequence ID" value="ECW0164332.1"/>
    <property type="molecule type" value="Genomic_DNA"/>
</dbReference>
<sequence length="214" mass="25546">MNKRLNMLYVNNINALNNYREKHSDNNLHGPLLLKLKNYFHQHNKLMVIGQETYGWCNSPDINEQLETYEEFDFGVSYYSSPFWNIIRKVERALGIEPYAIAWSNLNRFDVDCGSPDYTELARDISSFDYILKEEINILTPDICVFFTNHKYDYRLTSLYEDLMFENINGLPEKHFVRLYHPDLPEYTIRAPHPKTIRIKGWENDFIKYIEAIK</sequence>
<name>A0A3Y8NHV0_SALET</name>
<accession>A0A3Y8NHV0</accession>
<dbReference type="EMBL" id="AAKFGN010000001">
    <property type="protein sequence ID" value="ECR2657488.1"/>
    <property type="molecule type" value="Genomic_DNA"/>
</dbReference>
<evidence type="ECO:0000313" key="2">
    <source>
        <dbReference type="EMBL" id="ECW0164332.1"/>
    </source>
</evidence>
<proteinExistence type="predicted"/>
<evidence type="ECO:0000313" key="1">
    <source>
        <dbReference type="EMBL" id="ECR2657488.1"/>
    </source>
</evidence>
<comment type="caution">
    <text evidence="2">The sequence shown here is derived from an EMBL/GenBank/DDBJ whole genome shotgun (WGS) entry which is preliminary data.</text>
</comment>
<organism evidence="2">
    <name type="scientific">Salmonella enterica I</name>
    <dbReference type="NCBI Taxonomy" id="59201"/>
    <lineage>
        <taxon>Bacteria</taxon>
        <taxon>Pseudomonadati</taxon>
        <taxon>Pseudomonadota</taxon>
        <taxon>Gammaproteobacteria</taxon>
        <taxon>Enterobacterales</taxon>
        <taxon>Enterobacteriaceae</taxon>
        <taxon>Salmonella</taxon>
    </lineage>
</organism>
<reference evidence="2" key="1">
    <citation type="submission" date="2019-09" db="EMBL/GenBank/DDBJ databases">
        <authorList>
            <person name="Ashton P.M."/>
            <person name="Dallman T."/>
            <person name="Nair S."/>
            <person name="De Pinna E."/>
            <person name="Peters T."/>
            <person name="Grant K."/>
        </authorList>
    </citation>
    <scope>NUCLEOTIDE SEQUENCE</scope>
    <source>
        <strain evidence="1">797590</strain>
        <strain evidence="2">802759</strain>
    </source>
</reference>
<protein>
    <submittedName>
        <fullName evidence="2">Uncharacterized protein</fullName>
    </submittedName>
</protein>
<dbReference type="AlphaFoldDB" id="A0A3Y8NHV0"/>
<gene>
    <name evidence="1" type="ORF">F1J57_01215</name>
    <name evidence="2" type="ORF">F3E75_05430</name>
</gene>